<evidence type="ECO:0000313" key="2">
    <source>
        <dbReference type="EMBL" id="GLQ90543.1"/>
    </source>
</evidence>
<dbReference type="PRINTS" id="PR00412">
    <property type="entry name" value="EPOXHYDRLASE"/>
</dbReference>
<keyword evidence="3" id="KW-1185">Reference proteome</keyword>
<protein>
    <submittedName>
        <fullName evidence="2">Hydrolase</fullName>
    </submittedName>
</protein>
<dbReference type="Pfam" id="PF00561">
    <property type="entry name" value="Abhydrolase_1"/>
    <property type="match status" value="1"/>
</dbReference>
<dbReference type="PRINTS" id="PR00111">
    <property type="entry name" value="ABHYDROLASE"/>
</dbReference>
<comment type="caution">
    <text evidence="2">The sequence shown here is derived from an EMBL/GenBank/DDBJ whole genome shotgun (WGS) entry which is preliminary data.</text>
</comment>
<dbReference type="InterPro" id="IPR050266">
    <property type="entry name" value="AB_hydrolase_sf"/>
</dbReference>
<dbReference type="SUPFAM" id="SSF53474">
    <property type="entry name" value="alpha/beta-Hydrolases"/>
    <property type="match status" value="1"/>
</dbReference>
<dbReference type="GO" id="GO:0016787">
    <property type="term" value="F:hydrolase activity"/>
    <property type="evidence" value="ECO:0007669"/>
    <property type="project" value="UniProtKB-KW"/>
</dbReference>
<sequence>MLNRAMLESHDLSGHADMTLRVIDRLHWGANHVAIQSPREHDMQRRAFLQLSAGLIASGVLAAYAPRSRASSQVTDEKRFHASRRFLQTSFGRIAYMDRGTGEAALFLHGFPLNSFQWRGALDRLSPYRRCIAPDFMGLGYTEVAEGQSVAPDAQVAMLITLLDSLGITAVDLVGSDSGGAVAQLFVTRHPERVRSLLLTNCDTEHESPPAAMQPVIKLSHEGKFVDQWLAPWLADKRLARSPQGIGGMCFANPADPTDEAIDCYFAPLVSSPRRKALVHAYAIALEHNPLQDIGPALRRCKVPTRIVWGVDDTIFSLAGAEYLDKTMGNSRGVRRLQNAKLFYPEERPDVIAEEAKKLWGIAA</sequence>
<dbReference type="Proteomes" id="UP001156627">
    <property type="component" value="Unassembled WGS sequence"/>
</dbReference>
<name>A0ABQ5XFX4_9GAMM</name>
<dbReference type="InterPro" id="IPR006311">
    <property type="entry name" value="TAT_signal"/>
</dbReference>
<dbReference type="InterPro" id="IPR029058">
    <property type="entry name" value="AB_hydrolase_fold"/>
</dbReference>
<feature type="domain" description="AB hydrolase-1" evidence="1">
    <location>
        <begin position="106"/>
        <end position="335"/>
    </location>
</feature>
<evidence type="ECO:0000259" key="1">
    <source>
        <dbReference type="Pfam" id="PF00561"/>
    </source>
</evidence>
<organism evidence="2 3">
    <name type="scientific">Dyella flagellata</name>
    <dbReference type="NCBI Taxonomy" id="1867833"/>
    <lineage>
        <taxon>Bacteria</taxon>
        <taxon>Pseudomonadati</taxon>
        <taxon>Pseudomonadota</taxon>
        <taxon>Gammaproteobacteria</taxon>
        <taxon>Lysobacterales</taxon>
        <taxon>Rhodanobacteraceae</taxon>
        <taxon>Dyella</taxon>
    </lineage>
</organism>
<dbReference type="PROSITE" id="PS51318">
    <property type="entry name" value="TAT"/>
    <property type="match status" value="1"/>
</dbReference>
<dbReference type="PANTHER" id="PTHR43798">
    <property type="entry name" value="MONOACYLGLYCEROL LIPASE"/>
    <property type="match status" value="1"/>
</dbReference>
<evidence type="ECO:0000313" key="3">
    <source>
        <dbReference type="Proteomes" id="UP001156627"/>
    </source>
</evidence>
<dbReference type="InterPro" id="IPR000639">
    <property type="entry name" value="Epox_hydrolase-like"/>
</dbReference>
<reference evidence="3" key="1">
    <citation type="journal article" date="2019" name="Int. J. Syst. Evol. Microbiol.">
        <title>The Global Catalogue of Microorganisms (GCM) 10K type strain sequencing project: providing services to taxonomists for standard genome sequencing and annotation.</title>
        <authorList>
            <consortium name="The Broad Institute Genomics Platform"/>
            <consortium name="The Broad Institute Genome Sequencing Center for Infectious Disease"/>
            <person name="Wu L."/>
            <person name="Ma J."/>
        </authorList>
    </citation>
    <scope>NUCLEOTIDE SEQUENCE [LARGE SCALE GENOMIC DNA]</scope>
    <source>
        <strain evidence="3">NBRC 111981</strain>
    </source>
</reference>
<gene>
    <name evidence="2" type="ORF">GCM10007898_41190</name>
</gene>
<dbReference type="PANTHER" id="PTHR43798:SF24">
    <property type="entry name" value="CIS-3-ALKYL-4-ALKYLOXETAN-2-ONE DECARBOXYLASE"/>
    <property type="match status" value="1"/>
</dbReference>
<accession>A0ABQ5XFX4</accession>
<proteinExistence type="predicted"/>
<dbReference type="EMBL" id="BSOA01000049">
    <property type="protein sequence ID" value="GLQ90543.1"/>
    <property type="molecule type" value="Genomic_DNA"/>
</dbReference>
<dbReference type="Gene3D" id="3.40.50.1820">
    <property type="entry name" value="alpha/beta hydrolase"/>
    <property type="match status" value="1"/>
</dbReference>
<keyword evidence="2" id="KW-0378">Hydrolase</keyword>
<dbReference type="InterPro" id="IPR000073">
    <property type="entry name" value="AB_hydrolase_1"/>
</dbReference>